<evidence type="ECO:0000256" key="4">
    <source>
        <dbReference type="ARBA" id="ARBA00022434"/>
    </source>
</evidence>
<dbReference type="Proteomes" id="UP000027920">
    <property type="component" value="Unassembled WGS sequence"/>
</dbReference>
<feature type="compositionally biased region" description="Low complexity" evidence="13">
    <location>
        <begin position="1"/>
        <end position="23"/>
    </location>
</feature>
<feature type="region of interest" description="Disordered" evidence="13">
    <location>
        <begin position="56"/>
        <end position="105"/>
    </location>
</feature>
<evidence type="ECO:0000256" key="11">
    <source>
        <dbReference type="ARBA" id="ARBA00023128"/>
    </source>
</evidence>
<dbReference type="PANTHER" id="PTHR16821:SF2">
    <property type="entry name" value="FRATAXIN, MITOCHONDRIAL"/>
    <property type="match status" value="1"/>
</dbReference>
<proteinExistence type="inferred from homology"/>
<keyword evidence="10" id="KW-0406">Ion transport</keyword>
<evidence type="ECO:0000256" key="3">
    <source>
        <dbReference type="ARBA" id="ARBA00013107"/>
    </source>
</evidence>
<evidence type="ECO:0000256" key="6">
    <source>
        <dbReference type="ARBA" id="ARBA00022496"/>
    </source>
</evidence>
<dbReference type="GO" id="GO:0008199">
    <property type="term" value="F:ferric iron binding"/>
    <property type="evidence" value="ECO:0007669"/>
    <property type="project" value="InterPro"/>
</dbReference>
<keyword evidence="6" id="KW-0410">Iron transport</keyword>
<comment type="catalytic activity">
    <reaction evidence="12">
        <text>4 Fe(2+) + O2 + 4 H(+) = 4 Fe(3+) + 2 H2O</text>
        <dbReference type="Rhea" id="RHEA:11148"/>
        <dbReference type="ChEBI" id="CHEBI:15377"/>
        <dbReference type="ChEBI" id="CHEBI:15378"/>
        <dbReference type="ChEBI" id="CHEBI:15379"/>
        <dbReference type="ChEBI" id="CHEBI:29033"/>
        <dbReference type="ChEBI" id="CHEBI:29034"/>
        <dbReference type="EC" id="1.16.3.1"/>
    </reaction>
</comment>
<dbReference type="GO" id="GO:0016226">
    <property type="term" value="P:iron-sulfur cluster assembly"/>
    <property type="evidence" value="ECO:0007669"/>
    <property type="project" value="InterPro"/>
</dbReference>
<reference evidence="14 15" key="1">
    <citation type="submission" date="2013-03" db="EMBL/GenBank/DDBJ databases">
        <title>The Genome Sequence of Exophiala aquamarina CBS 119918.</title>
        <authorList>
            <consortium name="The Broad Institute Genomics Platform"/>
            <person name="Cuomo C."/>
            <person name="de Hoog S."/>
            <person name="Gorbushina A."/>
            <person name="Walker B."/>
            <person name="Young S.K."/>
            <person name="Zeng Q."/>
            <person name="Gargeya S."/>
            <person name="Fitzgerald M."/>
            <person name="Haas B."/>
            <person name="Abouelleil A."/>
            <person name="Allen A.W."/>
            <person name="Alvarado L."/>
            <person name="Arachchi H.M."/>
            <person name="Berlin A.M."/>
            <person name="Chapman S.B."/>
            <person name="Gainer-Dewar J."/>
            <person name="Goldberg J."/>
            <person name="Griggs A."/>
            <person name="Gujja S."/>
            <person name="Hansen M."/>
            <person name="Howarth C."/>
            <person name="Imamovic A."/>
            <person name="Ireland A."/>
            <person name="Larimer J."/>
            <person name="McCowan C."/>
            <person name="Murphy C."/>
            <person name="Pearson M."/>
            <person name="Poon T.W."/>
            <person name="Priest M."/>
            <person name="Roberts A."/>
            <person name="Saif S."/>
            <person name="Shea T."/>
            <person name="Sisk P."/>
            <person name="Sykes S."/>
            <person name="Wortman J."/>
            <person name="Nusbaum C."/>
            <person name="Birren B."/>
        </authorList>
    </citation>
    <scope>NUCLEOTIDE SEQUENCE [LARGE SCALE GENOMIC DNA]</scope>
    <source>
        <strain evidence="14 15">CBS 119918</strain>
    </source>
</reference>
<evidence type="ECO:0000256" key="5">
    <source>
        <dbReference type="ARBA" id="ARBA00022448"/>
    </source>
</evidence>
<evidence type="ECO:0000256" key="13">
    <source>
        <dbReference type="SAM" id="MobiDB-lite"/>
    </source>
</evidence>
<comment type="similarity">
    <text evidence="2">Belongs to the frataxin family.</text>
</comment>
<dbReference type="GO" id="GO:0006826">
    <property type="term" value="P:iron ion transport"/>
    <property type="evidence" value="ECO:0007669"/>
    <property type="project" value="UniProtKB-KW"/>
</dbReference>
<organism evidence="14 15">
    <name type="scientific">Exophiala aquamarina CBS 119918</name>
    <dbReference type="NCBI Taxonomy" id="1182545"/>
    <lineage>
        <taxon>Eukaryota</taxon>
        <taxon>Fungi</taxon>
        <taxon>Dikarya</taxon>
        <taxon>Ascomycota</taxon>
        <taxon>Pezizomycotina</taxon>
        <taxon>Eurotiomycetes</taxon>
        <taxon>Chaetothyriomycetidae</taxon>
        <taxon>Chaetothyriales</taxon>
        <taxon>Herpotrichiellaceae</taxon>
        <taxon>Exophiala</taxon>
    </lineage>
</organism>
<dbReference type="GO" id="GO:0008198">
    <property type="term" value="F:ferrous iron binding"/>
    <property type="evidence" value="ECO:0007669"/>
    <property type="project" value="TreeGrafter"/>
</dbReference>
<dbReference type="PRINTS" id="PR00904">
    <property type="entry name" value="FRATAXIN"/>
</dbReference>
<dbReference type="GO" id="GO:0005739">
    <property type="term" value="C:mitochondrion"/>
    <property type="evidence" value="ECO:0007669"/>
    <property type="project" value="UniProtKB-SubCell"/>
</dbReference>
<evidence type="ECO:0000313" key="14">
    <source>
        <dbReference type="EMBL" id="KEF51483.1"/>
    </source>
</evidence>
<sequence>MEVTRLLSRTTTATSRASSSARCLRQHHRNYSHRSLSLISSPTSQLPILYNSRPTLHRPQQQQQRSFSLSHHRAKGLQPDSADPSPPQTEPNASGSSHSPAAAQLSESEYHEIADEYLDRLVYAAEELSESSESGIDVEYSAGVLTIIHPMQGSYVVNKQPPNKQIWLSSPVSGPKRYDWVVAGDAGQHEKEGSVMADDAEAAGDDGAGGRWVYLRDGSSLSELLRREIGVVISTDRGEGGDT</sequence>
<evidence type="ECO:0000256" key="8">
    <source>
        <dbReference type="ARBA" id="ARBA00023002"/>
    </source>
</evidence>
<dbReference type="OrthoDB" id="509901at2759"/>
<dbReference type="HOGENOM" id="CLU_080880_0_0_1"/>
<dbReference type="EMBL" id="AMGV01000023">
    <property type="protein sequence ID" value="KEF51483.1"/>
    <property type="molecule type" value="Genomic_DNA"/>
</dbReference>
<keyword evidence="8" id="KW-0560">Oxidoreductase</keyword>
<dbReference type="InterPro" id="IPR036524">
    <property type="entry name" value="Frataxin/CyaY_sf"/>
</dbReference>
<dbReference type="GO" id="GO:0051537">
    <property type="term" value="F:2 iron, 2 sulfur cluster binding"/>
    <property type="evidence" value="ECO:0007669"/>
    <property type="project" value="TreeGrafter"/>
</dbReference>
<evidence type="ECO:0000313" key="15">
    <source>
        <dbReference type="Proteomes" id="UP000027920"/>
    </source>
</evidence>
<keyword evidence="4" id="KW-0409">Iron storage</keyword>
<dbReference type="Gene3D" id="3.30.920.10">
    <property type="entry name" value="Frataxin/CyaY"/>
    <property type="match status" value="1"/>
</dbReference>
<dbReference type="PROSITE" id="PS01344">
    <property type="entry name" value="FRATAXIN_1"/>
    <property type="match status" value="1"/>
</dbReference>
<dbReference type="InterPro" id="IPR017789">
    <property type="entry name" value="Frataxin"/>
</dbReference>
<protein>
    <recommendedName>
        <fullName evidence="3">ferroxidase</fullName>
        <ecNumber evidence="3">1.16.3.1</ecNumber>
    </recommendedName>
</protein>
<feature type="compositionally biased region" description="Polar residues" evidence="13">
    <location>
        <begin position="90"/>
        <end position="99"/>
    </location>
</feature>
<dbReference type="STRING" id="1182545.A0A072NWQ8"/>
<comment type="caution">
    <text evidence="14">The sequence shown here is derived from an EMBL/GenBank/DDBJ whole genome shotgun (WGS) entry which is preliminary data.</text>
</comment>
<dbReference type="GO" id="GO:0034986">
    <property type="term" value="F:iron chaperone activity"/>
    <property type="evidence" value="ECO:0007669"/>
    <property type="project" value="TreeGrafter"/>
</dbReference>
<dbReference type="PANTHER" id="PTHR16821">
    <property type="entry name" value="FRATAXIN"/>
    <property type="match status" value="1"/>
</dbReference>
<dbReference type="GO" id="GO:0004322">
    <property type="term" value="F:ferroxidase activity"/>
    <property type="evidence" value="ECO:0007669"/>
    <property type="project" value="UniProtKB-EC"/>
</dbReference>
<dbReference type="GeneID" id="25287294"/>
<keyword evidence="5" id="KW-0813">Transport</keyword>
<dbReference type="AlphaFoldDB" id="A0A072NWQ8"/>
<dbReference type="InterPro" id="IPR002908">
    <property type="entry name" value="Frataxin/CyaY"/>
</dbReference>
<keyword evidence="11" id="KW-0496">Mitochondrion</keyword>
<dbReference type="InterPro" id="IPR020895">
    <property type="entry name" value="Frataxin_CS"/>
</dbReference>
<evidence type="ECO:0000256" key="7">
    <source>
        <dbReference type="ARBA" id="ARBA00022946"/>
    </source>
</evidence>
<evidence type="ECO:0000256" key="10">
    <source>
        <dbReference type="ARBA" id="ARBA00023065"/>
    </source>
</evidence>
<dbReference type="SMART" id="SM01219">
    <property type="entry name" value="Frataxin_Cyay"/>
    <property type="match status" value="1"/>
</dbReference>
<dbReference type="PROSITE" id="PS50810">
    <property type="entry name" value="FRATAXIN_2"/>
    <property type="match status" value="1"/>
</dbReference>
<dbReference type="SUPFAM" id="SSF55387">
    <property type="entry name" value="Frataxin/Nqo15-like"/>
    <property type="match status" value="1"/>
</dbReference>
<name>A0A072NWQ8_9EURO</name>
<dbReference type="RefSeq" id="XP_013254073.1">
    <property type="nucleotide sequence ID" value="XM_013398619.1"/>
</dbReference>
<accession>A0A072NWQ8</accession>
<evidence type="ECO:0000256" key="12">
    <source>
        <dbReference type="ARBA" id="ARBA00047990"/>
    </source>
</evidence>
<keyword evidence="15" id="KW-1185">Reference proteome</keyword>
<dbReference type="EC" id="1.16.3.1" evidence="3"/>
<dbReference type="GO" id="GO:0006879">
    <property type="term" value="P:intracellular iron ion homeostasis"/>
    <property type="evidence" value="ECO:0007669"/>
    <property type="project" value="UniProtKB-KW"/>
</dbReference>
<evidence type="ECO:0000256" key="9">
    <source>
        <dbReference type="ARBA" id="ARBA00023004"/>
    </source>
</evidence>
<evidence type="ECO:0000256" key="1">
    <source>
        <dbReference type="ARBA" id="ARBA00004173"/>
    </source>
</evidence>
<gene>
    <name evidence="14" type="ORF">A1O9_12400</name>
</gene>
<evidence type="ECO:0000256" key="2">
    <source>
        <dbReference type="ARBA" id="ARBA00008183"/>
    </source>
</evidence>
<keyword evidence="7" id="KW-0809">Transit peptide</keyword>
<dbReference type="NCBIfam" id="TIGR03422">
    <property type="entry name" value="mito_frataxin"/>
    <property type="match status" value="1"/>
</dbReference>
<dbReference type="VEuPathDB" id="FungiDB:A1O9_12400"/>
<dbReference type="NCBIfam" id="TIGR03421">
    <property type="entry name" value="FeS_CyaY"/>
    <property type="match status" value="1"/>
</dbReference>
<dbReference type="Pfam" id="PF01491">
    <property type="entry name" value="Frataxin_Cyay"/>
    <property type="match status" value="1"/>
</dbReference>
<feature type="region of interest" description="Disordered" evidence="13">
    <location>
        <begin position="1"/>
        <end position="25"/>
    </location>
</feature>
<feature type="compositionally biased region" description="Polar residues" evidence="13">
    <location>
        <begin position="56"/>
        <end position="69"/>
    </location>
</feature>
<keyword evidence="9" id="KW-0408">Iron</keyword>
<comment type="subcellular location">
    <subcellularLocation>
        <location evidence="1">Mitochondrion</location>
    </subcellularLocation>
</comment>